<evidence type="ECO:0000313" key="2">
    <source>
        <dbReference type="EMBL" id="MDQ0895438.1"/>
    </source>
</evidence>
<evidence type="ECO:0000256" key="1">
    <source>
        <dbReference type="SAM" id="MobiDB-lite"/>
    </source>
</evidence>
<dbReference type="EMBL" id="JAUSYY010000001">
    <property type="protein sequence ID" value="MDQ0895438.1"/>
    <property type="molecule type" value="Genomic_DNA"/>
</dbReference>
<organism evidence="2 3">
    <name type="scientific">Agromyces ramosus</name>
    <dbReference type="NCBI Taxonomy" id="33879"/>
    <lineage>
        <taxon>Bacteria</taxon>
        <taxon>Bacillati</taxon>
        <taxon>Actinomycetota</taxon>
        <taxon>Actinomycetes</taxon>
        <taxon>Micrococcales</taxon>
        <taxon>Microbacteriaceae</taxon>
        <taxon>Agromyces</taxon>
    </lineage>
</organism>
<comment type="caution">
    <text evidence="2">The sequence shown here is derived from an EMBL/GenBank/DDBJ whole genome shotgun (WGS) entry which is preliminary data.</text>
</comment>
<dbReference type="InterPro" id="IPR043777">
    <property type="entry name" value="DUF5719"/>
</dbReference>
<gene>
    <name evidence="2" type="ORF">QFZ26_002993</name>
</gene>
<name>A0ABU0RBI6_9MICO</name>
<evidence type="ECO:0000313" key="3">
    <source>
        <dbReference type="Proteomes" id="UP001239083"/>
    </source>
</evidence>
<protein>
    <recommendedName>
        <fullName evidence="4">Large extracellular alpha-helical protein</fullName>
    </recommendedName>
</protein>
<dbReference type="Pfam" id="PF18986">
    <property type="entry name" value="DUF5719"/>
    <property type="match status" value="1"/>
</dbReference>
<keyword evidence="3" id="KW-1185">Reference proteome</keyword>
<reference evidence="2 3" key="1">
    <citation type="submission" date="2023-07" db="EMBL/GenBank/DDBJ databases">
        <title>Comparative genomics of wheat-associated soil bacteria to identify genetic determinants of phenazine resistance.</title>
        <authorList>
            <person name="Mouncey N."/>
        </authorList>
    </citation>
    <scope>NUCLEOTIDE SEQUENCE [LARGE SCALE GENOMIC DNA]</scope>
    <source>
        <strain evidence="2 3">V3I3</strain>
    </source>
</reference>
<accession>A0ABU0RBI6</accession>
<dbReference type="Proteomes" id="UP001239083">
    <property type="component" value="Unassembled WGS sequence"/>
</dbReference>
<evidence type="ECO:0008006" key="4">
    <source>
        <dbReference type="Google" id="ProtNLM"/>
    </source>
</evidence>
<sequence length="488" mass="48169">MRMPDKRSIARIGVRAAAVLATVGLAAAILAAAALVPWPEHRVAPPSLVVQPAESRQQRVCPGPLLTLADDAAEATTASSIGSASAVTAVEPDGATVDETPIEAPGNPDADADGTPTTISTEAGDVDAGMLAGAQSQTASTETLAGFAAAACAEALAETWLVAGASDLGRTALVLLANPTAVSATVDVRVIGESGPVEAPSALGIIVPAGTQRVLSLAGLAPNLRSPVVHVTSTGGAVAATIEHSVVLGLAPAGVELTGAAAAPATSQVIPGFRVTQDGGVDPADDHAEGDDFPAVRLFAPGDAPVDVSIGVVPESGSGGSTIDVTLQPGRVSDVPLGSLDAGLYTIRLEGDGEFVTAARATTGIPGELSPDTGEAEASVDLAWSVATMPLLEDAIVAIPRGPSPTLHLANTGEEEATATVTIGGDAREMTVPAGGSVSMQLDADAPTLLAGVGGLYGAVSYAGDGELASFPVQPPGPLDSPIEVFPL</sequence>
<proteinExistence type="predicted"/>
<feature type="region of interest" description="Disordered" evidence="1">
    <location>
        <begin position="96"/>
        <end position="122"/>
    </location>
</feature>